<reference evidence="2" key="1">
    <citation type="submission" date="2021-03" db="EMBL/GenBank/DDBJ databases">
        <authorList>
            <person name="Wang G."/>
        </authorList>
    </citation>
    <scope>NUCLEOTIDE SEQUENCE</scope>
    <source>
        <strain evidence="2">KCTC 12899</strain>
    </source>
</reference>
<comment type="caution">
    <text evidence="2">The sequence shown here is derived from an EMBL/GenBank/DDBJ whole genome shotgun (WGS) entry which is preliminary data.</text>
</comment>
<dbReference type="EMBL" id="JAFREP010000021">
    <property type="protein sequence ID" value="MBO1321065.1"/>
    <property type="molecule type" value="Genomic_DNA"/>
</dbReference>
<evidence type="ECO:0000256" key="1">
    <source>
        <dbReference type="SAM" id="MobiDB-lite"/>
    </source>
</evidence>
<name>A0A8J7QIS2_9BACT</name>
<dbReference type="RefSeq" id="WP_207861038.1">
    <property type="nucleotide sequence ID" value="NZ_JAFREP010000021.1"/>
</dbReference>
<organism evidence="2 3">
    <name type="scientific">Acanthopleuribacter pedis</name>
    <dbReference type="NCBI Taxonomy" id="442870"/>
    <lineage>
        <taxon>Bacteria</taxon>
        <taxon>Pseudomonadati</taxon>
        <taxon>Acidobacteriota</taxon>
        <taxon>Holophagae</taxon>
        <taxon>Acanthopleuribacterales</taxon>
        <taxon>Acanthopleuribacteraceae</taxon>
        <taxon>Acanthopleuribacter</taxon>
    </lineage>
</organism>
<proteinExistence type="predicted"/>
<gene>
    <name evidence="2" type="ORF">J3U88_21480</name>
</gene>
<feature type="compositionally biased region" description="Pro residues" evidence="1">
    <location>
        <begin position="105"/>
        <end position="115"/>
    </location>
</feature>
<keyword evidence="3" id="KW-1185">Reference proteome</keyword>
<dbReference type="AlphaFoldDB" id="A0A8J7QIS2"/>
<evidence type="ECO:0000313" key="2">
    <source>
        <dbReference type="EMBL" id="MBO1321065.1"/>
    </source>
</evidence>
<feature type="region of interest" description="Disordered" evidence="1">
    <location>
        <begin position="87"/>
        <end position="126"/>
    </location>
</feature>
<dbReference type="Proteomes" id="UP000664417">
    <property type="component" value="Unassembled WGS sequence"/>
</dbReference>
<protein>
    <submittedName>
        <fullName evidence="2">Uncharacterized protein</fullName>
    </submittedName>
</protein>
<sequence length="452" mass="50960">MPIPLHETLHFCKNQIEAQLDWGESAGWKQRDYERLSGLILKETEISISLSTLRRLWKPEYAATPHPSTLEALAQFAGFESWHACQQQLHQRQEAAPPTAQSEPEPTPNPPPPPSSAMSAPSNQGPVSDASRFAPWIGSALLVGAVVLVLFSMFANHPAESFEAAPLPEVAFDHRTTVTRALPNTVIFDFDLAPLETKEATFQQSWNEAERVPLTPDQRHHAAVYYYPGFHRARLMVDGRIVADRRVHIQTEGWLPLARYKRRDTRPFYLPLEAFKANGIMGVQPETLDGVQLDRSRNRYWVSYYNVRDFGELTGNDFQLAARLRNRLEDGGLTCQQSELFVFCENGVYLIPMAFAGCVSNLSLWFPGESLSGRKHDFSAFGRDLSEWRELSLTAEAGRVTIHIDGDPVYQHQLALDAGPIKGLQFRFLGTGSVDWVELKSPHGETVYRDDF</sequence>
<accession>A0A8J7QIS2</accession>
<evidence type="ECO:0000313" key="3">
    <source>
        <dbReference type="Proteomes" id="UP000664417"/>
    </source>
</evidence>